<proteinExistence type="predicted"/>
<keyword evidence="5" id="KW-1185">Reference proteome</keyword>
<dbReference type="NCBIfam" id="TIGR02601">
    <property type="entry name" value="autotrns_rpt"/>
    <property type="match status" value="5"/>
</dbReference>
<keyword evidence="1 2" id="KW-0732">Signal</keyword>
<evidence type="ECO:0000256" key="2">
    <source>
        <dbReference type="SAM" id="SignalP"/>
    </source>
</evidence>
<name>A0ABT3GCL3_9BACT</name>
<dbReference type="SUPFAM" id="SSF51126">
    <property type="entry name" value="Pectin lyase-like"/>
    <property type="match status" value="2"/>
</dbReference>
<evidence type="ECO:0000259" key="3">
    <source>
        <dbReference type="Pfam" id="PF13290"/>
    </source>
</evidence>
<gene>
    <name evidence="4" type="ORF">OKA05_02235</name>
</gene>
<dbReference type="Pfam" id="PF12951">
    <property type="entry name" value="PATR"/>
    <property type="match status" value="5"/>
</dbReference>
<feature type="signal peptide" evidence="2">
    <location>
        <begin position="1"/>
        <end position="30"/>
    </location>
</feature>
<comment type="caution">
    <text evidence="4">The sequence shown here is derived from an EMBL/GenBank/DDBJ whole genome shotgun (WGS) entry which is preliminary data.</text>
</comment>
<dbReference type="InterPro" id="IPR011050">
    <property type="entry name" value="Pectin_lyase_fold/virulence"/>
</dbReference>
<dbReference type="InterPro" id="IPR059177">
    <property type="entry name" value="GH29D-like_dom"/>
</dbReference>
<feature type="chain" id="PRO_5045209304" evidence="2">
    <location>
        <begin position="31"/>
        <end position="1402"/>
    </location>
</feature>
<accession>A0ABT3GCL3</accession>
<protein>
    <submittedName>
        <fullName evidence="4">Autotransporter-associated beta strand repeat-containing protein</fullName>
    </submittedName>
</protein>
<dbReference type="InterPro" id="IPR013425">
    <property type="entry name" value="Autotrns_rpt"/>
</dbReference>
<evidence type="ECO:0000313" key="4">
    <source>
        <dbReference type="EMBL" id="MCW1921352.1"/>
    </source>
</evidence>
<evidence type="ECO:0000313" key="5">
    <source>
        <dbReference type="Proteomes" id="UP001320876"/>
    </source>
</evidence>
<dbReference type="Proteomes" id="UP001320876">
    <property type="component" value="Unassembled WGS sequence"/>
</dbReference>
<evidence type="ECO:0000256" key="1">
    <source>
        <dbReference type="ARBA" id="ARBA00022729"/>
    </source>
</evidence>
<sequence>MTLPKTHLMNIRTSLLISASMLALATPSTAAQMTWGAPATIAGESDVSTTGTLVSAYSFFNGASTVNGVAFANGSGTNLGTYFQISAAGATYNGFGAGAAGTAYANLTAGYKTLLANGRYNVKNSTVSLKSLTPGHQYAVQVWSNDSRAATGSPPSGAYVTLNAANSVNLPINGTGLAGGVGTHSIGLFVADNATQTFTAGSSWGDCYLNAIQLRDLGLATFSTAGYWNGTGGATWDAATTASWSLNDSTAPLSSGNFAAAMSASTGVATFSDLYYDNGATVPVTQNLVTIAAGGVSCTTANFPSSAIAYILNGADATGLTGGTALSKSGSSMLTLAGANTHTGATTIESGSIRLGNASSLGSSPVTVSLANGLSFAAGIGTFTLGNLAGSGGLALTDTAAAAVTMKVGNGSNTSYGGNLSGAGAGLTKQGGGTLTMTGGCSLTGQVAVNEGTLSTQGPAADGVFPNAASVTINNGGTLASGSNGLFGYNNHPVPVTVNAGGLLTVNGGANGGPNMFGSLTLAGGTVAEDNSVHGTYGSYNFGGASIIATGATTSALSARDFQFRNSATTVQVDAGSTLNVTGYFTGLAHAAGKALNKTGAGKLILASSTASSHGATNVNEGTLELTGAHGTGKITVATGATLAGTGTAGGVVEVQANGVLTTADNVIEDLTLNSSATLAGTTALEITKDGGIPVADLVFILSGVTYGGTLSVTNITSDSTGLTVGDSFKLFDALSYSGGFTTFNLPALPAGLSWDRSTLTSNGTISVINNVSSPVFTPPGGGYAGAQSVTISSDSGSTIYYTVDGSTPGPSSPNGPSPVSGITVPTNSSMTVKAYAVKAGQGNSTIATALYTTVTTPTWTEVFGGNWSDGETANWLSGVVGNGAGVTADFSTLTLDGDSLVSLSDARSIGHLRFGDVGNAYQWTLGGSELALAGTSPSITVNNQRTIISAPLAGNAGMRKEGGGILRLAANEDYTGNTVVNGGTLELAGGAAAYTNSTLQGTLTVNGGATCSLASSTALGWGGGVTDIYLNGGELTGTGAMALGVSYHLTGGSINATGLIRLGVLTGFPDVTLTSSSSATTSVINAEGLSLTGIFGQTSLPVTVAQGTTSTGIDLQINAPISGGYSLVKGGAGNLLLAGTNTYSGATTVNEGTLTINGSVSSATTINGTATLAGTGTATGGATIGATAFVAPGGSTTGELHGGATTIDGTYQCQLGGVAYDRLTITGNLTFAATSTIAVSGEATEDAYVIASYTGTLSGTPQVTGIPEGYALDLNTPNQVRIVQATGYSDWASQWADGQGMNLDFDGDGVANGIEYFMGETGVSFTAGPSMAGKTVSWSKGASYVGTYGVDYWIETSSTLSLAGWSVVLSGDPNLTNGSPLQFTLPAGQPRIFTRLVVTGP</sequence>
<dbReference type="InterPro" id="IPR012332">
    <property type="entry name" value="Autotransporter_pectin_lyase_C"/>
</dbReference>
<feature type="domain" description="GH29D-like beta-sandwich" evidence="3">
    <location>
        <begin position="779"/>
        <end position="847"/>
    </location>
</feature>
<organism evidence="4 5">
    <name type="scientific">Luteolibacter arcticus</name>
    <dbReference type="NCBI Taxonomy" id="1581411"/>
    <lineage>
        <taxon>Bacteria</taxon>
        <taxon>Pseudomonadati</taxon>
        <taxon>Verrucomicrobiota</taxon>
        <taxon>Verrucomicrobiia</taxon>
        <taxon>Verrucomicrobiales</taxon>
        <taxon>Verrucomicrobiaceae</taxon>
        <taxon>Luteolibacter</taxon>
    </lineage>
</organism>
<reference evidence="4 5" key="1">
    <citation type="submission" date="2022-10" db="EMBL/GenBank/DDBJ databases">
        <title>Luteolibacter arcticus strain CCTCC AB 2014275, whole genome shotgun sequencing project.</title>
        <authorList>
            <person name="Zhao G."/>
            <person name="Shen L."/>
        </authorList>
    </citation>
    <scope>NUCLEOTIDE SEQUENCE [LARGE SCALE GENOMIC DNA]</scope>
    <source>
        <strain evidence="4 5">CCTCC AB 2014275</strain>
    </source>
</reference>
<dbReference type="Pfam" id="PF13290">
    <property type="entry name" value="CHB_HEX_C_1"/>
    <property type="match status" value="1"/>
</dbReference>
<dbReference type="EMBL" id="JAPDDT010000001">
    <property type="protein sequence ID" value="MCW1921352.1"/>
    <property type="molecule type" value="Genomic_DNA"/>
</dbReference>
<dbReference type="Gene3D" id="2.160.20.20">
    <property type="match status" value="1"/>
</dbReference>